<feature type="region of interest" description="Disordered" evidence="1">
    <location>
        <begin position="1"/>
        <end position="22"/>
    </location>
</feature>
<gene>
    <name evidence="5" type="ORF">Spb1_21760</name>
    <name evidence="6" type="ORF">Spb1_24210</name>
</gene>
<name>A0A518GPE0_9PLAN</name>
<dbReference type="Proteomes" id="UP000315349">
    <property type="component" value="Chromosome"/>
</dbReference>
<protein>
    <recommendedName>
        <fullName evidence="8">Planctomycete cytochrome C</fullName>
    </recommendedName>
</protein>
<dbReference type="KEGG" id="peh:Spb1_24210"/>
<dbReference type="Pfam" id="PF07631">
    <property type="entry name" value="PSD4"/>
    <property type="match status" value="1"/>
</dbReference>
<proteinExistence type="predicted"/>
<dbReference type="EMBL" id="CP036299">
    <property type="protein sequence ID" value="QDV30487.1"/>
    <property type="molecule type" value="Genomic_DNA"/>
</dbReference>
<evidence type="ECO:0000313" key="5">
    <source>
        <dbReference type="EMBL" id="QDV30248.1"/>
    </source>
</evidence>
<dbReference type="OrthoDB" id="221599at2"/>
<evidence type="ECO:0008006" key="8">
    <source>
        <dbReference type="Google" id="ProtNLM"/>
    </source>
</evidence>
<dbReference type="RefSeq" id="WP_145299306.1">
    <property type="nucleotide sequence ID" value="NZ_CP036299.1"/>
</dbReference>
<evidence type="ECO:0000313" key="7">
    <source>
        <dbReference type="Proteomes" id="UP000315349"/>
    </source>
</evidence>
<feature type="domain" description="DUF1588" evidence="3">
    <location>
        <begin position="587"/>
        <end position="682"/>
    </location>
</feature>
<evidence type="ECO:0000259" key="3">
    <source>
        <dbReference type="Pfam" id="PF07627"/>
    </source>
</evidence>
<dbReference type="Pfam" id="PF07627">
    <property type="entry name" value="PSCyt3"/>
    <property type="match status" value="1"/>
</dbReference>
<dbReference type="KEGG" id="peh:Spb1_21760"/>
<accession>A0A518GPE0</accession>
<sequence length="789" mass="89835">MSSYRRINADPRGLQTNTDIQPQSALSTRTLSASVPGSVMGLIATLLCSSNLLFAQAEKTATPIVSDKKAFDETVSPFLSKYCADCHGEGSNESGVVLSGISFDLASGHDIELWNTVLRQLHLEEMPPTESEQPEQHERDAVMLWINAELKKSGNVSDLYTKLESPSFANYVNHEKLFSGEITAEPFSPARLWRTSPEVFENVKSKYGEGARDFRQPFPLEDKVGIKDYANLLFADSAVVSVLMSNAAFAADELIKHSPIASSDTRPSDDLLASAISEHFRKVVYREPLKEEISNYSELFRKTAKEGGNAEAMRLVLMAVMLHHESVYRVEIGLGKEDSHGRRMLSGTEMAFAIAYALTDRPPDEVLLQAAKEGQLNSSTDAQLQIARILQDDAIDKPRILRFFQEFFGYSQAHKVFKDEDRSGGFAYYGENYPAMYEKDADFFVMNILEKDQDVFRQLLTSDEYYIINRATFRNTVYDFYKKNQQQLDAGEYPEAKQKELLQRLNLKGWHELNVKYDLHNFNKEFDGSVAAIKQIVEEQYSWMDTKDEDILLHRMQALYAKYPMVYDLRDDEQDFLLPQPYKRPNRAGMLTHPAWLIAHSLNDSTDPIRRGKWVRERLLGGVIPDIPITVDASVPEDHTKTLRERLQKTESVECWRCHKKMNPLGYAFEIYDDFGRHRTEESLAKGDTKPVNARSELAGTGEQKLDGEYKDALELIHRLAESDNVRQCMIRHVFRYFMGRNETLNDSKTLISADRAYLESGGSFKALLTSILSSDSFLYRKTLEPTSR</sequence>
<evidence type="ECO:0000259" key="2">
    <source>
        <dbReference type="Pfam" id="PF07624"/>
    </source>
</evidence>
<evidence type="ECO:0000256" key="1">
    <source>
        <dbReference type="SAM" id="MobiDB-lite"/>
    </source>
</evidence>
<feature type="domain" description="DUF1585" evidence="2">
    <location>
        <begin position="709"/>
        <end position="778"/>
    </location>
</feature>
<evidence type="ECO:0000313" key="6">
    <source>
        <dbReference type="EMBL" id="QDV30487.1"/>
    </source>
</evidence>
<dbReference type="InterPro" id="IPR011478">
    <property type="entry name" value="DUF1585"/>
</dbReference>
<keyword evidence="7" id="KW-1185">Reference proteome</keyword>
<dbReference type="AlphaFoldDB" id="A0A518GPE0"/>
<organism evidence="6 7">
    <name type="scientific">Planctopirus ephydatiae</name>
    <dbReference type="NCBI Taxonomy" id="2528019"/>
    <lineage>
        <taxon>Bacteria</taxon>
        <taxon>Pseudomonadati</taxon>
        <taxon>Planctomycetota</taxon>
        <taxon>Planctomycetia</taxon>
        <taxon>Planctomycetales</taxon>
        <taxon>Planctomycetaceae</taxon>
        <taxon>Planctopirus</taxon>
    </lineage>
</organism>
<evidence type="ECO:0000259" key="4">
    <source>
        <dbReference type="Pfam" id="PF07631"/>
    </source>
</evidence>
<dbReference type="EMBL" id="CP036299">
    <property type="protein sequence ID" value="QDV30248.1"/>
    <property type="molecule type" value="Genomic_DNA"/>
</dbReference>
<feature type="domain" description="DUF1592" evidence="4">
    <location>
        <begin position="345"/>
        <end position="467"/>
    </location>
</feature>
<dbReference type="InterPro" id="IPR013042">
    <property type="entry name" value="DUF1592"/>
</dbReference>
<reference evidence="6 7" key="1">
    <citation type="submission" date="2019-02" db="EMBL/GenBank/DDBJ databases">
        <title>Deep-cultivation of Planctomycetes and their phenomic and genomic characterization uncovers novel biology.</title>
        <authorList>
            <person name="Wiegand S."/>
            <person name="Jogler M."/>
            <person name="Boedeker C."/>
            <person name="Pinto D."/>
            <person name="Vollmers J."/>
            <person name="Rivas-Marin E."/>
            <person name="Kohn T."/>
            <person name="Peeters S.H."/>
            <person name="Heuer A."/>
            <person name="Rast P."/>
            <person name="Oberbeckmann S."/>
            <person name="Bunk B."/>
            <person name="Jeske O."/>
            <person name="Meyerdierks A."/>
            <person name="Storesund J.E."/>
            <person name="Kallscheuer N."/>
            <person name="Luecker S."/>
            <person name="Lage O.M."/>
            <person name="Pohl T."/>
            <person name="Merkel B.J."/>
            <person name="Hornburger P."/>
            <person name="Mueller R.-W."/>
            <person name="Bruemmer F."/>
            <person name="Labrenz M."/>
            <person name="Spormann A.M."/>
            <person name="Op den Camp H."/>
            <person name="Overmann J."/>
            <person name="Amann R."/>
            <person name="Jetten M.S.M."/>
            <person name="Mascher T."/>
            <person name="Medema M.H."/>
            <person name="Devos D.P."/>
            <person name="Kaster A.-K."/>
            <person name="Ovreas L."/>
            <person name="Rohde M."/>
            <person name="Galperin M.Y."/>
            <person name="Jogler C."/>
        </authorList>
    </citation>
    <scope>NUCLEOTIDE SEQUENCE [LARGE SCALE GENOMIC DNA]</scope>
    <source>
        <strain evidence="6 7">Spb1</strain>
    </source>
</reference>
<dbReference type="InterPro" id="IPR013039">
    <property type="entry name" value="DUF1588"/>
</dbReference>
<dbReference type="Pfam" id="PF07624">
    <property type="entry name" value="PSD2"/>
    <property type="match status" value="1"/>
</dbReference>